<keyword evidence="2" id="KW-0678">Repressor</keyword>
<dbReference type="SUPFAM" id="SSF81301">
    <property type="entry name" value="Nucleotidyltransferase"/>
    <property type="match status" value="1"/>
</dbReference>
<comment type="subcellular location">
    <subcellularLocation>
        <location evidence="2">Cytoplasm</location>
    </subcellularLocation>
</comment>
<dbReference type="EMBL" id="BNJG01000001">
    <property type="protein sequence ID" value="GHO55309.1"/>
    <property type="molecule type" value="Genomic_DNA"/>
</dbReference>
<dbReference type="NCBIfam" id="TIGR00090">
    <property type="entry name" value="rsfS_iojap_ybeB"/>
    <property type="match status" value="1"/>
</dbReference>
<comment type="similarity">
    <text evidence="1 2">Belongs to the Iojap/RsfS family.</text>
</comment>
<dbReference type="Pfam" id="PF02410">
    <property type="entry name" value="RsfS"/>
    <property type="match status" value="1"/>
</dbReference>
<evidence type="ECO:0000256" key="2">
    <source>
        <dbReference type="HAMAP-Rule" id="MF_01477"/>
    </source>
</evidence>
<keyword evidence="2" id="KW-0963">Cytoplasm</keyword>
<proteinExistence type="inferred from homology"/>
<organism evidence="3 4">
    <name type="scientific">Ktedonobacter robiniae</name>
    <dbReference type="NCBI Taxonomy" id="2778365"/>
    <lineage>
        <taxon>Bacteria</taxon>
        <taxon>Bacillati</taxon>
        <taxon>Chloroflexota</taxon>
        <taxon>Ktedonobacteria</taxon>
        <taxon>Ktedonobacterales</taxon>
        <taxon>Ktedonobacteraceae</taxon>
        <taxon>Ktedonobacter</taxon>
    </lineage>
</organism>
<evidence type="ECO:0000256" key="1">
    <source>
        <dbReference type="ARBA" id="ARBA00010574"/>
    </source>
</evidence>
<evidence type="ECO:0000313" key="3">
    <source>
        <dbReference type="EMBL" id="GHO55309.1"/>
    </source>
</evidence>
<gene>
    <name evidence="2 3" type="primary">rsfS</name>
    <name evidence="3" type="ORF">KSB_37840</name>
</gene>
<sequence>MTYVVSGHLEVSKGVLVEGVLLDPAQLAKAAVDIASDKKASDILLLDIREVTVFADYFVICSGSNPRLIQTIASTIDEELGKQGARLLHREGTADTGWILLDFGDVVVHIFAPKEREYYRLERLWSDAKTVVYLQ</sequence>
<dbReference type="PANTHER" id="PTHR21043">
    <property type="entry name" value="IOJAP SUPERFAMILY ORTHOLOG"/>
    <property type="match status" value="1"/>
</dbReference>
<keyword evidence="2" id="KW-0810">Translation regulation</keyword>
<dbReference type="HAMAP" id="MF_01477">
    <property type="entry name" value="Iojap_RsfS"/>
    <property type="match status" value="1"/>
</dbReference>
<accession>A0ABQ3UR90</accession>
<comment type="caution">
    <text evidence="3">The sequence shown here is derived from an EMBL/GenBank/DDBJ whole genome shotgun (WGS) entry which is preliminary data.</text>
</comment>
<dbReference type="InterPro" id="IPR004394">
    <property type="entry name" value="Iojap/RsfS/C7orf30"/>
</dbReference>
<keyword evidence="4" id="KW-1185">Reference proteome</keyword>
<dbReference type="InterPro" id="IPR043519">
    <property type="entry name" value="NT_sf"/>
</dbReference>
<comment type="function">
    <text evidence="2">Functions as a ribosomal silencing factor. Interacts with ribosomal protein uL14 (rplN), blocking formation of intersubunit bridge B8. Prevents association of the 30S and 50S ribosomal subunits and the formation of functional ribosomes, thus repressing translation.</text>
</comment>
<evidence type="ECO:0000313" key="4">
    <source>
        <dbReference type="Proteomes" id="UP000654345"/>
    </source>
</evidence>
<dbReference type="Proteomes" id="UP000654345">
    <property type="component" value="Unassembled WGS sequence"/>
</dbReference>
<dbReference type="Gene3D" id="3.30.460.10">
    <property type="entry name" value="Beta Polymerase, domain 2"/>
    <property type="match status" value="1"/>
</dbReference>
<name>A0ABQ3UR90_9CHLR</name>
<protein>
    <recommendedName>
        <fullName evidence="2">Ribosomal silencing factor RsfS</fullName>
    </recommendedName>
</protein>
<dbReference type="RefSeq" id="WP_007904958.1">
    <property type="nucleotide sequence ID" value="NZ_BNJG01000001.1"/>
</dbReference>
<comment type="subunit">
    <text evidence="2">Interacts with ribosomal protein uL14 (rplN).</text>
</comment>
<reference evidence="3 4" key="1">
    <citation type="journal article" date="2021" name="Int. J. Syst. Evol. Microbiol.">
        <title>Reticulibacter mediterranei gen. nov., sp. nov., within the new family Reticulibacteraceae fam. nov., and Ktedonospora formicarum gen. nov., sp. nov., Ktedonobacter robiniae sp. nov., Dictyobacter formicarum sp. nov. and Dictyobacter arantiisoli sp. nov., belonging to the class Ktedonobacteria.</title>
        <authorList>
            <person name="Yabe S."/>
            <person name="Zheng Y."/>
            <person name="Wang C.M."/>
            <person name="Sakai Y."/>
            <person name="Abe K."/>
            <person name="Yokota A."/>
            <person name="Donadio S."/>
            <person name="Cavaletti L."/>
            <person name="Monciardini P."/>
        </authorList>
    </citation>
    <scope>NUCLEOTIDE SEQUENCE [LARGE SCALE GENOMIC DNA]</scope>
    <source>
        <strain evidence="3 4">SOSP1-30</strain>
    </source>
</reference>
<dbReference type="PANTHER" id="PTHR21043:SF0">
    <property type="entry name" value="MITOCHONDRIAL ASSEMBLY OF RIBOSOMAL LARGE SUBUNIT PROTEIN 1"/>
    <property type="match status" value="1"/>
</dbReference>